<keyword evidence="1" id="KW-0472">Membrane</keyword>
<dbReference type="EMBL" id="JAZDQT010000001">
    <property type="protein sequence ID" value="MEE1943507.1"/>
    <property type="molecule type" value="Genomic_DNA"/>
</dbReference>
<comment type="caution">
    <text evidence="2">The sequence shown here is derived from an EMBL/GenBank/DDBJ whole genome shotgun (WGS) entry which is preliminary data.</text>
</comment>
<accession>A0ABU7I287</accession>
<keyword evidence="3" id="KW-1185">Reference proteome</keyword>
<evidence type="ECO:0008006" key="4">
    <source>
        <dbReference type="Google" id="ProtNLM"/>
    </source>
</evidence>
<gene>
    <name evidence="2" type="ORF">VRU48_00210</name>
</gene>
<name>A0ABU7I287_9SPHI</name>
<evidence type="ECO:0000313" key="2">
    <source>
        <dbReference type="EMBL" id="MEE1943507.1"/>
    </source>
</evidence>
<evidence type="ECO:0000313" key="3">
    <source>
        <dbReference type="Proteomes" id="UP001336835"/>
    </source>
</evidence>
<protein>
    <recommendedName>
        <fullName evidence="4">DUF3592 domain-containing protein</fullName>
    </recommendedName>
</protein>
<feature type="transmembrane region" description="Helical" evidence="1">
    <location>
        <begin position="12"/>
        <end position="32"/>
    </location>
</feature>
<organism evidence="2 3">
    <name type="scientific">Pedobacter albus</name>
    <dbReference type="NCBI Taxonomy" id="3113905"/>
    <lineage>
        <taxon>Bacteria</taxon>
        <taxon>Pseudomonadati</taxon>
        <taxon>Bacteroidota</taxon>
        <taxon>Sphingobacteriia</taxon>
        <taxon>Sphingobacteriales</taxon>
        <taxon>Sphingobacteriaceae</taxon>
        <taxon>Pedobacter</taxon>
    </lineage>
</organism>
<keyword evidence="1" id="KW-1133">Transmembrane helix</keyword>
<evidence type="ECO:0000256" key="1">
    <source>
        <dbReference type="SAM" id="Phobius"/>
    </source>
</evidence>
<reference evidence="2 3" key="1">
    <citation type="submission" date="2024-01" db="EMBL/GenBank/DDBJ databases">
        <title>Pedobacter sp. nov., isolated from fresh soil.</title>
        <authorList>
            <person name="Le N.T.T."/>
        </authorList>
    </citation>
    <scope>NUCLEOTIDE SEQUENCE [LARGE SCALE GENOMIC DNA]</scope>
    <source>
        <strain evidence="2 3">KR3-3</strain>
    </source>
</reference>
<keyword evidence="1" id="KW-0812">Transmembrane</keyword>
<sequence length="129" mass="15151">MAFYDWKSIWRIVFLMFFLVLALAFFFNFGYLKMQWLGRGLKEEANGLVISRQINHGMNQTLTGTNQTINSVKFVYQYQFNHFTKIDSCELTYSLWNAKALQKLAHSTLPVRVVIKHNHDASKSLLWLP</sequence>
<proteinExistence type="predicted"/>
<dbReference type="RefSeq" id="WP_330105918.1">
    <property type="nucleotide sequence ID" value="NZ_JAZDQT010000001.1"/>
</dbReference>
<dbReference type="Proteomes" id="UP001336835">
    <property type="component" value="Unassembled WGS sequence"/>
</dbReference>